<proteinExistence type="inferred from homology"/>
<dbReference type="SUPFAM" id="SSF53850">
    <property type="entry name" value="Periplasmic binding protein-like II"/>
    <property type="match status" value="1"/>
</dbReference>
<evidence type="ECO:0000256" key="2">
    <source>
        <dbReference type="ARBA" id="ARBA00023015"/>
    </source>
</evidence>
<evidence type="ECO:0000256" key="4">
    <source>
        <dbReference type="ARBA" id="ARBA00023163"/>
    </source>
</evidence>
<dbReference type="SUPFAM" id="SSF46785">
    <property type="entry name" value="Winged helix' DNA-binding domain"/>
    <property type="match status" value="1"/>
</dbReference>
<organism evidence="6 7">
    <name type="scientific">Nocardia puris</name>
    <dbReference type="NCBI Taxonomy" id="208602"/>
    <lineage>
        <taxon>Bacteria</taxon>
        <taxon>Bacillati</taxon>
        <taxon>Actinomycetota</taxon>
        <taxon>Actinomycetes</taxon>
        <taxon>Mycobacteriales</taxon>
        <taxon>Nocardiaceae</taxon>
        <taxon>Nocardia</taxon>
    </lineage>
</organism>
<dbReference type="Proteomes" id="UP000252586">
    <property type="component" value="Unassembled WGS sequence"/>
</dbReference>
<sequence length="345" mass="37758">MSGSAGATEGFAAIRDCPAPLLDLTFDQMRTLVAVHQTGSPLAAARLLNREHSSVRKQIATLNRSFALLCGEVLCVKQGRGRDYLFTPTGEAVAARSRGMLVDWQAVITARRRKLGSSITVATTEFTVDFLAKAWPLVAEEFTRREIEVNIVHTRTRAFWERLDGADVDLVCGSVPVSAATDPIFAAYDVIEWHREKLVLITNLGDRELPVGAVSQSRLTEIPILAPTTGTAGLISEFLRRWYGPDFATHLNIVAEVDSVYYGLALLRSGLTRGALLCPHNTAEAALEGRPSGAHPLRLVPLTGDFHPPLHLLAGVFARKLERDLYDDAHPLNLLWDAFAQSSRS</sequence>
<comment type="similarity">
    <text evidence="1">Belongs to the LysR transcriptional regulatory family.</text>
</comment>
<evidence type="ECO:0000256" key="3">
    <source>
        <dbReference type="ARBA" id="ARBA00023125"/>
    </source>
</evidence>
<dbReference type="InterPro" id="IPR000847">
    <property type="entry name" value="LysR_HTH_N"/>
</dbReference>
<evidence type="ECO:0000256" key="1">
    <source>
        <dbReference type="ARBA" id="ARBA00009437"/>
    </source>
</evidence>
<keyword evidence="3 6" id="KW-0238">DNA-binding</keyword>
<dbReference type="GO" id="GO:0003700">
    <property type="term" value="F:DNA-binding transcription factor activity"/>
    <property type="evidence" value="ECO:0007669"/>
    <property type="project" value="InterPro"/>
</dbReference>
<dbReference type="PANTHER" id="PTHR30126">
    <property type="entry name" value="HTH-TYPE TRANSCRIPTIONAL REGULATOR"/>
    <property type="match status" value="1"/>
</dbReference>
<dbReference type="GO" id="GO:0000976">
    <property type="term" value="F:transcription cis-regulatory region binding"/>
    <property type="evidence" value="ECO:0007669"/>
    <property type="project" value="TreeGrafter"/>
</dbReference>
<dbReference type="InterPro" id="IPR036388">
    <property type="entry name" value="WH-like_DNA-bd_sf"/>
</dbReference>
<dbReference type="EMBL" id="QNRE01000004">
    <property type="protein sequence ID" value="RBO91351.1"/>
    <property type="molecule type" value="Genomic_DNA"/>
</dbReference>
<keyword evidence="7" id="KW-1185">Reference proteome</keyword>
<evidence type="ECO:0000313" key="6">
    <source>
        <dbReference type="EMBL" id="RBO91351.1"/>
    </source>
</evidence>
<feature type="domain" description="HTH lysR-type" evidence="5">
    <location>
        <begin position="24"/>
        <end position="62"/>
    </location>
</feature>
<dbReference type="PANTHER" id="PTHR30126:SF40">
    <property type="entry name" value="HTH-TYPE TRANSCRIPTIONAL REGULATOR GLTR"/>
    <property type="match status" value="1"/>
</dbReference>
<keyword evidence="2" id="KW-0805">Transcription regulation</keyword>
<keyword evidence="4" id="KW-0804">Transcription</keyword>
<dbReference type="Pfam" id="PF00126">
    <property type="entry name" value="HTH_1"/>
    <property type="match status" value="1"/>
</dbReference>
<name>A0A366DMQ5_9NOCA</name>
<dbReference type="InterPro" id="IPR036390">
    <property type="entry name" value="WH_DNA-bd_sf"/>
</dbReference>
<dbReference type="OrthoDB" id="3449785at2"/>
<dbReference type="RefSeq" id="WP_067503674.1">
    <property type="nucleotide sequence ID" value="NZ_QNRE01000004.1"/>
</dbReference>
<protein>
    <submittedName>
        <fullName evidence="6">DNA-binding transcriptional LysR family regulator</fullName>
    </submittedName>
</protein>
<dbReference type="STRING" id="1210090.GCA_001613185_00886"/>
<dbReference type="PROSITE" id="PS50931">
    <property type="entry name" value="HTH_LYSR"/>
    <property type="match status" value="1"/>
</dbReference>
<comment type="caution">
    <text evidence="6">The sequence shown here is derived from an EMBL/GenBank/DDBJ whole genome shotgun (WGS) entry which is preliminary data.</text>
</comment>
<dbReference type="Gene3D" id="1.10.10.10">
    <property type="entry name" value="Winged helix-like DNA-binding domain superfamily/Winged helix DNA-binding domain"/>
    <property type="match status" value="1"/>
</dbReference>
<gene>
    <name evidence="6" type="ORF">DFR74_10453</name>
</gene>
<dbReference type="AlphaFoldDB" id="A0A366DMQ5"/>
<accession>A0A366DMQ5</accession>
<evidence type="ECO:0000259" key="5">
    <source>
        <dbReference type="PROSITE" id="PS50931"/>
    </source>
</evidence>
<reference evidence="6 7" key="1">
    <citation type="submission" date="2018-06" db="EMBL/GenBank/DDBJ databases">
        <title>Genomic Encyclopedia of Type Strains, Phase IV (KMG-IV): sequencing the most valuable type-strain genomes for metagenomic binning, comparative biology and taxonomic classification.</title>
        <authorList>
            <person name="Goeker M."/>
        </authorList>
    </citation>
    <scope>NUCLEOTIDE SEQUENCE [LARGE SCALE GENOMIC DNA]</scope>
    <source>
        <strain evidence="6 7">DSM 44599</strain>
    </source>
</reference>
<evidence type="ECO:0000313" key="7">
    <source>
        <dbReference type="Proteomes" id="UP000252586"/>
    </source>
</evidence>